<feature type="compositionally biased region" description="Basic and acidic residues" evidence="1">
    <location>
        <begin position="339"/>
        <end position="352"/>
    </location>
</feature>
<feature type="region of interest" description="Disordered" evidence="1">
    <location>
        <begin position="447"/>
        <end position="539"/>
    </location>
</feature>
<evidence type="ECO:0000256" key="1">
    <source>
        <dbReference type="SAM" id="MobiDB-lite"/>
    </source>
</evidence>
<feature type="compositionally biased region" description="Pro residues" evidence="1">
    <location>
        <begin position="486"/>
        <end position="497"/>
    </location>
</feature>
<feature type="region of interest" description="Disordered" evidence="1">
    <location>
        <begin position="938"/>
        <end position="957"/>
    </location>
</feature>
<feature type="region of interest" description="Disordered" evidence="1">
    <location>
        <begin position="599"/>
        <end position="669"/>
    </location>
</feature>
<reference evidence="2 3" key="1">
    <citation type="submission" date="2015-01" db="EMBL/GenBank/DDBJ databases">
        <title>The Genome Sequence of Ochroconis gallopava CBS43764.</title>
        <authorList>
            <consortium name="The Broad Institute Genomics Platform"/>
            <person name="Cuomo C."/>
            <person name="de Hoog S."/>
            <person name="Gorbushina A."/>
            <person name="Stielow B."/>
            <person name="Teixiera M."/>
            <person name="Abouelleil A."/>
            <person name="Chapman S.B."/>
            <person name="Priest M."/>
            <person name="Young S.K."/>
            <person name="Wortman J."/>
            <person name="Nusbaum C."/>
            <person name="Birren B."/>
        </authorList>
    </citation>
    <scope>NUCLEOTIDE SEQUENCE [LARGE SCALE GENOMIC DNA]</scope>
    <source>
        <strain evidence="2 3">CBS 43764</strain>
    </source>
</reference>
<dbReference type="AlphaFoldDB" id="A0A0D1YLR8"/>
<dbReference type="EMBL" id="KN847553">
    <property type="protein sequence ID" value="KIW01782.1"/>
    <property type="molecule type" value="Genomic_DNA"/>
</dbReference>
<sequence>MGNTQSTTEGPRSGRLHAPTNLRATASSVDPACADSASPSPSTWNETARTDSSLVASATNEWRPGDGFRQLDHAQGPQTDQPDGRGWRNSQLDTLAASVARTLSRSGSRRKNMLTARSSSSRLHGSSQLSPASENTVDLESALAIIHELRKTASPEDLAALHKALQPVPSRDSLAPTAPSESPGDIDPATAALIRRKSFAQPGVATRHAKSDRNVLRKSVPAPTSNPRPWTKDMMGASPLARLSSLDVPSLDDLEPPPEVFVSRAHTPSDLDYSQLGNLKHGSLMVVNGPPSPNPSVATRGYARRMASDEHEEAFFTASERDDSRPSSRRIPNAPAESYARKDIPLEEELMHGRGQMLDYAPPRRDGSPSTKELRQPSPETNRDADLESVYSRNIRPVRSMASLHSDRTGRFSFEDLSVDEAHQSSSTRLAQSAVSLATEYMSEMPPSPYKTSAMEENGASAAPAYESDGEVRAPSIREQIVTIPPSMPQNIPPISPRKPLRSNPTLEEAPTQTKRPNELKTDSGYSSASTSVVDSMSPIKMHHSNLSTVESLAERPQQRRFYSSRGTADLATRIGQIGSPNDLRDPDAEPGVVESIEKDEAHVETMKRTKSWRKSVRRSLPRLLSSESTNTTASKTTSASTASSTERKAKKLQKPRPLSQPPITVGDRHILNKDIPRIPSSVFSRYSCRLSASPGLQHLEQTFDNAPDSDDGLFESTTSKTILPSCFFPDAGLEDGSAQSTHRLSFKRGSFRRSRTQTEELEIPPTGIADLGTVSQSLGTSPYDVAYIGPGRSISRGATQPHHLSTKTPRSGPREGWDLETASKIAQFRSRDRVAQQHTFDQQWHSGKDSMPSRPKSYHEHMPTMSAPRPHNTPIKRPKSMHAQEASDSLSSVNNVMNERTVPNLPVLPPHQPRPRTSHSTRDSSPVKKLVNVFEQRASEAPAPPPMPSSQPDWSDSSRIWRQRRLDAQAGTVTYTSSSPSQGKTGSSTTTTTTTVSSFSSRDPRTMTTTTTTTTVGGARPSMQSRKSMPQIRRGTSEPQNEAERFDRFSGGRAQHSESNHFAPIVKKRIITPTSAAMRPIHGIDFGNVATRVL</sequence>
<feature type="region of interest" description="Disordered" evidence="1">
    <location>
        <begin position="970"/>
        <end position="1044"/>
    </location>
</feature>
<dbReference type="Proteomes" id="UP000053259">
    <property type="component" value="Unassembled WGS sequence"/>
</dbReference>
<feature type="region of interest" description="Disordered" evidence="1">
    <location>
        <begin position="548"/>
        <end position="567"/>
    </location>
</feature>
<name>A0A0D1YLR8_9PEZI</name>
<feature type="compositionally biased region" description="Low complexity" evidence="1">
    <location>
        <begin position="523"/>
        <end position="538"/>
    </location>
</feature>
<accession>A0A0D1YLR8</accession>
<dbReference type="GeneID" id="27314927"/>
<dbReference type="InParanoid" id="A0A0D1YLR8"/>
<feature type="region of interest" description="Disordered" evidence="1">
    <location>
        <begin position="101"/>
        <end position="134"/>
    </location>
</feature>
<feature type="region of interest" description="Disordered" evidence="1">
    <location>
        <begin position="200"/>
        <end position="233"/>
    </location>
</feature>
<feature type="region of interest" description="Disordered" evidence="1">
    <location>
        <begin position="312"/>
        <end position="391"/>
    </location>
</feature>
<feature type="region of interest" description="Disordered" evidence="1">
    <location>
        <begin position="167"/>
        <end position="187"/>
    </location>
</feature>
<feature type="compositionally biased region" description="Low complexity" evidence="1">
    <location>
        <begin position="26"/>
        <end position="42"/>
    </location>
</feature>
<feature type="region of interest" description="Disordered" evidence="1">
    <location>
        <begin position="792"/>
        <end position="817"/>
    </location>
</feature>
<dbReference type="VEuPathDB" id="FungiDB:PV09_06954"/>
<protein>
    <submittedName>
        <fullName evidence="2">Uncharacterized protein</fullName>
    </submittedName>
</protein>
<proteinExistence type="predicted"/>
<dbReference type="STRING" id="253628.A0A0D1YLR8"/>
<feature type="compositionally biased region" description="Basic and acidic residues" evidence="1">
    <location>
        <begin position="63"/>
        <end position="72"/>
    </location>
</feature>
<dbReference type="RefSeq" id="XP_016211651.1">
    <property type="nucleotide sequence ID" value="XM_016360665.1"/>
</dbReference>
<feature type="compositionally biased region" description="Low complexity" evidence="1">
    <location>
        <begin position="117"/>
        <end position="130"/>
    </location>
</feature>
<feature type="compositionally biased region" description="Basic residues" evidence="1">
    <location>
        <begin position="609"/>
        <end position="621"/>
    </location>
</feature>
<gene>
    <name evidence="2" type="ORF">PV09_06954</name>
</gene>
<dbReference type="OrthoDB" id="5341904at2759"/>
<evidence type="ECO:0000313" key="3">
    <source>
        <dbReference type="Proteomes" id="UP000053259"/>
    </source>
</evidence>
<keyword evidence="3" id="KW-1185">Reference proteome</keyword>
<feature type="compositionally biased region" description="Basic and acidic residues" evidence="1">
    <location>
        <begin position="599"/>
        <end position="608"/>
    </location>
</feature>
<feature type="compositionally biased region" description="Polar residues" evidence="1">
    <location>
        <begin position="837"/>
        <end position="846"/>
    </location>
</feature>
<feature type="region of interest" description="Disordered" evidence="1">
    <location>
        <begin position="1"/>
        <end position="89"/>
    </location>
</feature>
<feature type="compositionally biased region" description="Polar residues" evidence="1">
    <location>
        <begin position="1"/>
        <end position="10"/>
    </location>
</feature>
<feature type="compositionally biased region" description="Polar residues" evidence="1">
    <location>
        <begin position="503"/>
        <end position="515"/>
    </location>
</feature>
<feature type="compositionally biased region" description="Polar residues" evidence="1">
    <location>
        <begin position="797"/>
        <end position="810"/>
    </location>
</feature>
<organism evidence="2 3">
    <name type="scientific">Verruconis gallopava</name>
    <dbReference type="NCBI Taxonomy" id="253628"/>
    <lineage>
        <taxon>Eukaryota</taxon>
        <taxon>Fungi</taxon>
        <taxon>Dikarya</taxon>
        <taxon>Ascomycota</taxon>
        <taxon>Pezizomycotina</taxon>
        <taxon>Dothideomycetes</taxon>
        <taxon>Pleosporomycetidae</taxon>
        <taxon>Venturiales</taxon>
        <taxon>Sympoventuriaceae</taxon>
        <taxon>Verruconis</taxon>
    </lineage>
</organism>
<feature type="compositionally biased region" description="Low complexity" evidence="1">
    <location>
        <begin position="977"/>
        <end position="1016"/>
    </location>
</feature>
<feature type="compositionally biased region" description="Low complexity" evidence="1">
    <location>
        <begin position="622"/>
        <end position="645"/>
    </location>
</feature>
<dbReference type="HOGENOM" id="CLU_006126_0_0_1"/>
<feature type="region of interest" description="Disordered" evidence="1">
    <location>
        <begin position="830"/>
        <end position="928"/>
    </location>
</feature>
<feature type="compositionally biased region" description="Basic and acidic residues" evidence="1">
    <location>
        <begin position="362"/>
        <end position="386"/>
    </location>
</feature>
<evidence type="ECO:0000313" key="2">
    <source>
        <dbReference type="EMBL" id="KIW01782.1"/>
    </source>
</evidence>
<feature type="compositionally biased region" description="Polar residues" evidence="1">
    <location>
        <begin position="887"/>
        <end position="899"/>
    </location>
</feature>
<feature type="compositionally biased region" description="Polar residues" evidence="1">
    <location>
        <begin position="43"/>
        <end position="60"/>
    </location>
</feature>